<protein>
    <submittedName>
        <fullName evidence="2">Uncharacterized protein</fullName>
    </submittedName>
</protein>
<reference evidence="2" key="1">
    <citation type="submission" date="2019-11" db="EMBL/GenBank/DDBJ databases">
        <authorList>
            <person name="Feng L."/>
        </authorList>
    </citation>
    <scope>NUCLEOTIDE SEQUENCE</scope>
    <source>
        <strain evidence="2">CTertiumLFYP3</strain>
    </source>
</reference>
<feature type="transmembrane region" description="Helical" evidence="1">
    <location>
        <begin position="109"/>
        <end position="127"/>
    </location>
</feature>
<feature type="transmembrane region" description="Helical" evidence="1">
    <location>
        <begin position="33"/>
        <end position="53"/>
    </location>
</feature>
<keyword evidence="1" id="KW-1133">Transmembrane helix</keyword>
<dbReference type="AlphaFoldDB" id="A0A6N3D503"/>
<name>A0A6N3D503_9CLOT</name>
<dbReference type="RefSeq" id="WP_156626319.1">
    <property type="nucleotide sequence ID" value="NZ_CACRTO010000019.1"/>
</dbReference>
<evidence type="ECO:0000256" key="1">
    <source>
        <dbReference type="SAM" id="Phobius"/>
    </source>
</evidence>
<accession>A0A6N3D503</accession>
<feature type="transmembrane region" description="Helical" evidence="1">
    <location>
        <begin position="74"/>
        <end position="97"/>
    </location>
</feature>
<organism evidence="2">
    <name type="scientific">Clostridium tertium</name>
    <dbReference type="NCBI Taxonomy" id="1559"/>
    <lineage>
        <taxon>Bacteria</taxon>
        <taxon>Bacillati</taxon>
        <taxon>Bacillota</taxon>
        <taxon>Clostridia</taxon>
        <taxon>Eubacteriales</taxon>
        <taxon>Clostridiaceae</taxon>
        <taxon>Clostridium</taxon>
    </lineage>
</organism>
<gene>
    <name evidence="2" type="ORF">CTLFYP3_01849</name>
</gene>
<keyword evidence="1" id="KW-0472">Membrane</keyword>
<feature type="transmembrane region" description="Helical" evidence="1">
    <location>
        <begin position="7"/>
        <end position="27"/>
    </location>
</feature>
<dbReference type="EMBL" id="CACRTO010000019">
    <property type="protein sequence ID" value="VYU24236.1"/>
    <property type="molecule type" value="Genomic_DNA"/>
</dbReference>
<sequence length="140" mass="16273">MIKKNSLLFLAGLVWSIAGYNVLNIGYQAYEGNVSMILVTLSVAIFFLFKNMIFENMVKKHTKRITEYENEKQWFWKFFDLKSFAIMAFMMTFGIIVRVNNLAPEAFIAFFYTGLGLALLFSGLKFISNYVKVNFVRFAH</sequence>
<proteinExistence type="predicted"/>
<evidence type="ECO:0000313" key="2">
    <source>
        <dbReference type="EMBL" id="VYU24236.1"/>
    </source>
</evidence>
<keyword evidence="1" id="KW-0812">Transmembrane</keyword>